<dbReference type="CDD" id="cd01949">
    <property type="entry name" value="GGDEF"/>
    <property type="match status" value="1"/>
</dbReference>
<reference evidence="2 3" key="1">
    <citation type="submission" date="2017-01" db="EMBL/GenBank/DDBJ databases">
        <title>Genome sequencing of Arcobacter sp. LPB0137.</title>
        <authorList>
            <person name="Lee G.-W."/>
            <person name="Yi H."/>
        </authorList>
    </citation>
    <scope>NUCLEOTIDE SEQUENCE [LARGE SCALE GENOMIC DNA]</scope>
    <source>
        <strain evidence="2 3">LPB0137</strain>
    </source>
</reference>
<dbReference type="EMBL" id="CP019070">
    <property type="protein sequence ID" value="APW65599.1"/>
    <property type="molecule type" value="Genomic_DNA"/>
</dbReference>
<dbReference type="Pfam" id="PF00990">
    <property type="entry name" value="GGDEF"/>
    <property type="match status" value="1"/>
</dbReference>
<dbReference type="SMART" id="SM00267">
    <property type="entry name" value="GGDEF"/>
    <property type="match status" value="1"/>
</dbReference>
<evidence type="ECO:0000313" key="2">
    <source>
        <dbReference type="EMBL" id="APW65599.1"/>
    </source>
</evidence>
<dbReference type="InterPro" id="IPR043128">
    <property type="entry name" value="Rev_trsase/Diguanyl_cyclase"/>
</dbReference>
<dbReference type="AlphaFoldDB" id="A0A1P8KM30"/>
<proteinExistence type="predicted"/>
<dbReference type="KEGG" id="alp:LPB137_06930"/>
<dbReference type="OrthoDB" id="5347995at2"/>
<dbReference type="InterPro" id="IPR000160">
    <property type="entry name" value="GGDEF_dom"/>
</dbReference>
<dbReference type="InterPro" id="IPR029787">
    <property type="entry name" value="Nucleotide_cyclase"/>
</dbReference>
<protein>
    <submittedName>
        <fullName evidence="2">GGDEF domain-containing protein</fullName>
    </submittedName>
</protein>
<dbReference type="Proteomes" id="UP000186074">
    <property type="component" value="Chromosome"/>
</dbReference>
<dbReference type="SUPFAM" id="SSF55073">
    <property type="entry name" value="Nucleotide cyclase"/>
    <property type="match status" value="1"/>
</dbReference>
<dbReference type="InterPro" id="IPR052163">
    <property type="entry name" value="DGC-Regulatory_Protein"/>
</dbReference>
<gene>
    <name evidence="2" type="ORF">LPB137_06930</name>
</gene>
<sequence>MNKTCEDIIRKNEELKLLSNLEDIYLSIFHYLKKEFKINQLEILLKTIDKTDTLFKSNDNIFDKFLNNLKFVENENTQVHFIIYSKIQEENDFIVENKPKLKLSLEFFSSSLYNKYLEKSIHELSIVDPVTGAFNRSYLDVYVDNILSISNREQKKVGFLKVGVDKFKAVIDEFDYTIGDKVLIKLTDTLKESVRISDIVIKMSEDEFLVILLNVINENNATIVSEKLINNFSDKKVLVDEDTEQTLKKTICVGMSIYPDDAINVDDAIKKADVALYEARNMGRSKYYKYSEESVNTIDFF</sequence>
<feature type="domain" description="GGDEF" evidence="1">
    <location>
        <begin position="155"/>
        <end position="292"/>
    </location>
</feature>
<dbReference type="PROSITE" id="PS50887">
    <property type="entry name" value="GGDEF"/>
    <property type="match status" value="1"/>
</dbReference>
<dbReference type="RefSeq" id="WP_076086201.1">
    <property type="nucleotide sequence ID" value="NZ_CP019070.1"/>
</dbReference>
<dbReference type="Gene3D" id="3.30.70.270">
    <property type="match status" value="1"/>
</dbReference>
<accession>A0A1P8KM30</accession>
<dbReference type="PANTHER" id="PTHR46663">
    <property type="entry name" value="DIGUANYLATE CYCLASE DGCT-RELATED"/>
    <property type="match status" value="1"/>
</dbReference>
<keyword evidence="3" id="KW-1185">Reference proteome</keyword>
<dbReference type="NCBIfam" id="TIGR00254">
    <property type="entry name" value="GGDEF"/>
    <property type="match status" value="1"/>
</dbReference>
<dbReference type="PANTHER" id="PTHR46663:SF2">
    <property type="entry name" value="GGDEF DOMAIN-CONTAINING PROTEIN"/>
    <property type="match status" value="1"/>
</dbReference>
<organism evidence="2 3">
    <name type="scientific">Poseidonibacter parvus</name>
    <dbReference type="NCBI Taxonomy" id="1850254"/>
    <lineage>
        <taxon>Bacteria</taxon>
        <taxon>Pseudomonadati</taxon>
        <taxon>Campylobacterota</taxon>
        <taxon>Epsilonproteobacteria</taxon>
        <taxon>Campylobacterales</taxon>
        <taxon>Arcobacteraceae</taxon>
        <taxon>Poseidonibacter</taxon>
    </lineage>
</organism>
<evidence type="ECO:0000259" key="1">
    <source>
        <dbReference type="PROSITE" id="PS50887"/>
    </source>
</evidence>
<evidence type="ECO:0000313" key="3">
    <source>
        <dbReference type="Proteomes" id="UP000186074"/>
    </source>
</evidence>
<dbReference type="STRING" id="1850254.LPB137_06930"/>
<name>A0A1P8KM30_9BACT</name>